<evidence type="ECO:0000259" key="1">
    <source>
        <dbReference type="Pfam" id="PF11396"/>
    </source>
</evidence>
<reference evidence="2 3" key="1">
    <citation type="submission" date="2024-06" db="EMBL/GenBank/DDBJ databases">
        <title>Genomic Encyclopedia of Type Strains, Phase IV (KMG-IV): sequencing the most valuable type-strain genomes for metagenomic binning, comparative biology and taxonomic classification.</title>
        <authorList>
            <person name="Goeker M."/>
        </authorList>
    </citation>
    <scope>NUCLEOTIDE SEQUENCE [LARGE SCALE GENOMIC DNA]</scope>
    <source>
        <strain evidence="2 3">DSM 29388</strain>
    </source>
</reference>
<protein>
    <recommendedName>
        <fullName evidence="1">Putative beta-lactamase-inhibitor-like PepSY-like domain-containing protein</fullName>
    </recommendedName>
</protein>
<evidence type="ECO:0000313" key="3">
    <source>
        <dbReference type="Proteomes" id="UP001549146"/>
    </source>
</evidence>
<dbReference type="Proteomes" id="UP001549146">
    <property type="component" value="Unassembled WGS sequence"/>
</dbReference>
<dbReference type="RefSeq" id="WP_354510635.1">
    <property type="nucleotide sequence ID" value="NZ_JBEPMO010000024.1"/>
</dbReference>
<organism evidence="2 3">
    <name type="scientific">Moheibacter stercoris</name>
    <dbReference type="NCBI Taxonomy" id="1628251"/>
    <lineage>
        <taxon>Bacteria</taxon>
        <taxon>Pseudomonadati</taxon>
        <taxon>Bacteroidota</taxon>
        <taxon>Flavobacteriia</taxon>
        <taxon>Flavobacteriales</taxon>
        <taxon>Weeksellaceae</taxon>
        <taxon>Moheibacter</taxon>
    </lineage>
</organism>
<sequence>MKSILFTFGIASMLFFGNHVNAQEQIIQASELPATASKFLKSNFGKETIAKVEKDVKDMDYEVYFNNGVKVEFDKEGNWKEIDGNNVTAIPTEFIDKSILKYVSANYPNTKIVKIEKNRTNQEVELSNGIELKFDSNGKFIRMD</sequence>
<accession>A0ABV2LXQ6</accession>
<name>A0ABV2LXQ6_9FLAO</name>
<dbReference type="Pfam" id="PF11396">
    <property type="entry name" value="PepSY_like"/>
    <property type="match status" value="1"/>
</dbReference>
<feature type="domain" description="Putative beta-lactamase-inhibitor-like PepSY-like" evidence="1">
    <location>
        <begin position="60"/>
        <end position="141"/>
    </location>
</feature>
<dbReference type="EMBL" id="JBEPMO010000024">
    <property type="protein sequence ID" value="MET3732939.1"/>
    <property type="molecule type" value="Genomic_DNA"/>
</dbReference>
<evidence type="ECO:0000313" key="2">
    <source>
        <dbReference type="EMBL" id="MET3732939.1"/>
    </source>
</evidence>
<gene>
    <name evidence="2" type="ORF">ABID46_002531</name>
</gene>
<dbReference type="Gene3D" id="3.40.1420.30">
    <property type="match status" value="1"/>
</dbReference>
<comment type="caution">
    <text evidence="2">The sequence shown here is derived from an EMBL/GenBank/DDBJ whole genome shotgun (WGS) entry which is preliminary data.</text>
</comment>
<keyword evidence="3" id="KW-1185">Reference proteome</keyword>
<proteinExistence type="predicted"/>
<dbReference type="SUPFAM" id="SSF160574">
    <property type="entry name" value="BT0923-like"/>
    <property type="match status" value="1"/>
</dbReference>
<dbReference type="InterPro" id="IPR021533">
    <property type="entry name" value="PepSY-like"/>
</dbReference>